<dbReference type="InterPro" id="IPR046798">
    <property type="entry name" value="2OG-FeII_Oxy_6"/>
</dbReference>
<evidence type="ECO:0000313" key="3">
    <source>
        <dbReference type="EMBL" id="THU96436.1"/>
    </source>
</evidence>
<evidence type="ECO:0000259" key="2">
    <source>
        <dbReference type="Pfam" id="PF20515"/>
    </source>
</evidence>
<feature type="compositionally biased region" description="Basic and acidic residues" evidence="1">
    <location>
        <begin position="12"/>
        <end position="49"/>
    </location>
</feature>
<keyword evidence="4" id="KW-1185">Reference proteome</keyword>
<gene>
    <name evidence="3" type="ORF">K435DRAFT_797326</name>
</gene>
<reference evidence="3 4" key="1">
    <citation type="journal article" date="2019" name="Nat. Ecol. Evol.">
        <title>Megaphylogeny resolves global patterns of mushroom evolution.</title>
        <authorList>
            <person name="Varga T."/>
            <person name="Krizsan K."/>
            <person name="Foldi C."/>
            <person name="Dima B."/>
            <person name="Sanchez-Garcia M."/>
            <person name="Sanchez-Ramirez S."/>
            <person name="Szollosi G.J."/>
            <person name="Szarkandi J.G."/>
            <person name="Papp V."/>
            <person name="Albert L."/>
            <person name="Andreopoulos W."/>
            <person name="Angelini C."/>
            <person name="Antonin V."/>
            <person name="Barry K.W."/>
            <person name="Bougher N.L."/>
            <person name="Buchanan P."/>
            <person name="Buyck B."/>
            <person name="Bense V."/>
            <person name="Catcheside P."/>
            <person name="Chovatia M."/>
            <person name="Cooper J."/>
            <person name="Damon W."/>
            <person name="Desjardin D."/>
            <person name="Finy P."/>
            <person name="Geml J."/>
            <person name="Haridas S."/>
            <person name="Hughes K."/>
            <person name="Justo A."/>
            <person name="Karasinski D."/>
            <person name="Kautmanova I."/>
            <person name="Kiss B."/>
            <person name="Kocsube S."/>
            <person name="Kotiranta H."/>
            <person name="LaButti K.M."/>
            <person name="Lechner B.E."/>
            <person name="Liimatainen K."/>
            <person name="Lipzen A."/>
            <person name="Lukacs Z."/>
            <person name="Mihaltcheva S."/>
            <person name="Morgado L.N."/>
            <person name="Niskanen T."/>
            <person name="Noordeloos M.E."/>
            <person name="Ohm R.A."/>
            <person name="Ortiz-Santana B."/>
            <person name="Ovrebo C."/>
            <person name="Racz N."/>
            <person name="Riley R."/>
            <person name="Savchenko A."/>
            <person name="Shiryaev A."/>
            <person name="Soop K."/>
            <person name="Spirin V."/>
            <person name="Szebenyi C."/>
            <person name="Tomsovsky M."/>
            <person name="Tulloss R.E."/>
            <person name="Uehling J."/>
            <person name="Grigoriev I.V."/>
            <person name="Vagvolgyi C."/>
            <person name="Papp T."/>
            <person name="Martin F.M."/>
            <person name="Miettinen O."/>
            <person name="Hibbett D.S."/>
            <person name="Nagy L.G."/>
        </authorList>
    </citation>
    <scope>NUCLEOTIDE SEQUENCE [LARGE SCALE GENOMIC DNA]</scope>
    <source>
        <strain evidence="3 4">CBS 962.96</strain>
    </source>
</reference>
<protein>
    <recommendedName>
        <fullName evidence="2">Tet-like 2OG-Fe(II) oxygenase domain-containing protein</fullName>
    </recommendedName>
</protein>
<dbReference type="Pfam" id="PF20515">
    <property type="entry name" value="2OG-FeII_Oxy_6"/>
    <property type="match status" value="1"/>
</dbReference>
<dbReference type="OrthoDB" id="3132747at2759"/>
<feature type="domain" description="Tet-like 2OG-Fe(II) oxygenase" evidence="2">
    <location>
        <begin position="195"/>
        <end position="395"/>
    </location>
</feature>
<organism evidence="3 4">
    <name type="scientific">Dendrothele bispora (strain CBS 962.96)</name>
    <dbReference type="NCBI Taxonomy" id="1314807"/>
    <lineage>
        <taxon>Eukaryota</taxon>
        <taxon>Fungi</taxon>
        <taxon>Dikarya</taxon>
        <taxon>Basidiomycota</taxon>
        <taxon>Agaricomycotina</taxon>
        <taxon>Agaricomycetes</taxon>
        <taxon>Agaricomycetidae</taxon>
        <taxon>Agaricales</taxon>
        <taxon>Agaricales incertae sedis</taxon>
        <taxon>Dendrothele</taxon>
    </lineage>
</organism>
<evidence type="ECO:0000256" key="1">
    <source>
        <dbReference type="SAM" id="MobiDB-lite"/>
    </source>
</evidence>
<sequence length="449" mass="51126">MARSRFRKLQKKKQDEWEKEQSARAAAADHAEKSRLLQEKQRQEERKRVEKEKIYEEVRKLAEEESAKENETKMKDLVASLISEFTGENRDKSQQDDLCALLKNLEITKLSPLCSSDEDFPKQNITYISEPGLHVGFCLTTLDIRFQVRITSLKDLKPELYTQFNDVSQILMDYTSVVPKITNNGAGSLKKRTLKSHEKEVTPAANKRYGQMHAAGWHGTRGEPNADISYYAPSQSSKGEQQAKLIAKYEELVLKMPQVHDAYAAGLQRLYPMGYAKMENFAAQNEMPSFAHIKVPDTEDTYRAAIANSITITLRDFANYQHQDKDAVPVVYGWWWVAVQNGEEWVVDPKFDHKDVEGGEFLFGEYGFAVDFERTSGLVEIMWRGCHDQHGTMKSTSPANVTRFGTSIQLTSSAVAGLKRWKERGSSSTRIKNVFDRVAAANKALKKKH</sequence>
<dbReference type="Proteomes" id="UP000297245">
    <property type="component" value="Unassembled WGS sequence"/>
</dbReference>
<feature type="region of interest" description="Disordered" evidence="1">
    <location>
        <begin position="1"/>
        <end position="49"/>
    </location>
</feature>
<name>A0A4S8M2T6_DENBC</name>
<dbReference type="AlphaFoldDB" id="A0A4S8M2T6"/>
<feature type="compositionally biased region" description="Basic residues" evidence="1">
    <location>
        <begin position="1"/>
        <end position="11"/>
    </location>
</feature>
<evidence type="ECO:0000313" key="4">
    <source>
        <dbReference type="Proteomes" id="UP000297245"/>
    </source>
</evidence>
<accession>A0A4S8M2T6</accession>
<dbReference type="EMBL" id="ML179177">
    <property type="protein sequence ID" value="THU96436.1"/>
    <property type="molecule type" value="Genomic_DNA"/>
</dbReference>
<proteinExistence type="predicted"/>